<feature type="signal peptide" evidence="1">
    <location>
        <begin position="1"/>
        <end position="21"/>
    </location>
</feature>
<dbReference type="AlphaFoldDB" id="A0A2Z4ZC07"/>
<dbReference type="PROSITE" id="PS51257">
    <property type="entry name" value="PROKAR_LIPOPROTEIN"/>
    <property type="match status" value="1"/>
</dbReference>
<dbReference type="RefSeq" id="WP_208665155.1">
    <property type="nucleotide sequence ID" value="NZ_CP022201.1"/>
</dbReference>
<keyword evidence="1" id="KW-0732">Signal</keyword>
<dbReference type="InterPro" id="IPR010767">
    <property type="entry name" value="Phage_CGC-2007_Cje0229"/>
</dbReference>
<reference evidence="3" key="1">
    <citation type="journal article" date="2021" name="Front. Microbiol.">
        <title>Genomic Analysis of the 1-Aminocyclopropane-1-Carboxylate Deaminase-Producing Pseudomonas thivervalensis SC5 Reveals Its Multifaceted Roles in Soil and in Beneficial Interactions With Plants.</title>
        <authorList>
            <person name="Nascimento F.X."/>
            <person name="Uron P."/>
            <person name="Glick B.R."/>
            <person name="Giachini A."/>
            <person name="Rossi M.J."/>
        </authorList>
    </citation>
    <scope>NUCLEOTIDE SEQUENCE [LARGE SCALE GENOMIC DNA]</scope>
    <source>
        <strain evidence="3">PLM3</strain>
    </source>
</reference>
<dbReference type="Pfam" id="PF07087">
    <property type="entry name" value="DUF1353"/>
    <property type="match status" value="1"/>
</dbReference>
<accession>A0A2Z4ZC07</accession>
<gene>
    <name evidence="2" type="ORF">CEQ51_15470</name>
</gene>
<proteinExistence type="predicted"/>
<dbReference type="Proteomes" id="UP000251666">
    <property type="component" value="Chromosome"/>
</dbReference>
<evidence type="ECO:0000313" key="2">
    <source>
        <dbReference type="EMBL" id="AXA61416.1"/>
    </source>
</evidence>
<organism evidence="2 3">
    <name type="scientific">Pseudomonas thivervalensis</name>
    <dbReference type="NCBI Taxonomy" id="86265"/>
    <lineage>
        <taxon>Bacteria</taxon>
        <taxon>Pseudomonadati</taxon>
        <taxon>Pseudomonadota</taxon>
        <taxon>Gammaproteobacteria</taxon>
        <taxon>Pseudomonadales</taxon>
        <taxon>Pseudomonadaceae</taxon>
        <taxon>Pseudomonas</taxon>
    </lineage>
</organism>
<keyword evidence="3" id="KW-1185">Reference proteome</keyword>
<dbReference type="KEGG" id="pthv:CE140_14915"/>
<protein>
    <recommendedName>
        <fullName evidence="4">DUF1353 domain-containing protein</fullName>
    </recommendedName>
</protein>
<evidence type="ECO:0000256" key="1">
    <source>
        <dbReference type="SAM" id="SignalP"/>
    </source>
</evidence>
<evidence type="ECO:0000313" key="3">
    <source>
        <dbReference type="Proteomes" id="UP000251666"/>
    </source>
</evidence>
<dbReference type="EMBL" id="CP022202">
    <property type="protein sequence ID" value="AXA61416.1"/>
    <property type="molecule type" value="Genomic_DNA"/>
</dbReference>
<evidence type="ECO:0008006" key="4">
    <source>
        <dbReference type="Google" id="ProtNLM"/>
    </source>
</evidence>
<name>A0A2Z4ZC07_9PSED</name>
<feature type="chain" id="PRO_5044388328" description="DUF1353 domain-containing protein" evidence="1">
    <location>
        <begin position="22"/>
        <end position="200"/>
    </location>
</feature>
<sequence length="200" mass="22387">MPKKRVLLVGLVTCMVAGCVAPPSPAVRAFGDNKFWMTLEDMPYVIGSTKERIVVPKGFVTDYASIPQTLWSLGLSQHGQYSRAALIHDYLYWSQGCKREQADRLLVLAMKESKVGQFDEFLVYQGVNLGGGGPWNDNAKERKANLPRVVPERYLKPSDPNVTWPTYRAMLVEQGVKDPSFKQDPSYCRYGNSAKVPIKG</sequence>